<accession>A0ABP9MDG5</accession>
<feature type="transmembrane region" description="Helical" evidence="6">
    <location>
        <begin position="39"/>
        <end position="57"/>
    </location>
</feature>
<keyword evidence="9" id="KW-1185">Reference proteome</keyword>
<keyword evidence="2" id="KW-1003">Cell membrane</keyword>
<dbReference type="RefSeq" id="WP_077926072.1">
    <property type="nucleotide sequence ID" value="NZ_BAABKE010000001.1"/>
</dbReference>
<evidence type="ECO:0000313" key="9">
    <source>
        <dbReference type="Proteomes" id="UP001500631"/>
    </source>
</evidence>
<evidence type="ECO:0000256" key="6">
    <source>
        <dbReference type="SAM" id="Phobius"/>
    </source>
</evidence>
<dbReference type="Proteomes" id="UP001500631">
    <property type="component" value="Unassembled WGS sequence"/>
</dbReference>
<dbReference type="EMBL" id="BAABKE010000001">
    <property type="protein sequence ID" value="GAA5093395.1"/>
    <property type="molecule type" value="Genomic_DNA"/>
</dbReference>
<dbReference type="SUPFAM" id="SSF81342">
    <property type="entry name" value="Transmembrane di-heme cytochromes"/>
    <property type="match status" value="1"/>
</dbReference>
<organism evidence="8 9">
    <name type="scientific">Wohlfahrtiimonas larvae</name>
    <dbReference type="NCBI Taxonomy" id="1157986"/>
    <lineage>
        <taxon>Bacteria</taxon>
        <taxon>Pseudomonadati</taxon>
        <taxon>Pseudomonadota</taxon>
        <taxon>Gammaproteobacteria</taxon>
        <taxon>Cardiobacteriales</taxon>
        <taxon>Ignatzschineriaceae</taxon>
        <taxon>Wohlfahrtiimonas</taxon>
    </lineage>
</organism>
<evidence type="ECO:0000256" key="1">
    <source>
        <dbReference type="ARBA" id="ARBA00004651"/>
    </source>
</evidence>
<keyword evidence="3 6" id="KW-0812">Transmembrane</keyword>
<dbReference type="Pfam" id="PF01292">
    <property type="entry name" value="Ni_hydr_CYTB"/>
    <property type="match status" value="1"/>
</dbReference>
<dbReference type="PANTHER" id="PTHR30485">
    <property type="entry name" value="NI/FE-HYDROGENASE 1 B-TYPE CYTOCHROME SUBUNIT"/>
    <property type="match status" value="1"/>
</dbReference>
<comment type="subcellular location">
    <subcellularLocation>
        <location evidence="1">Cell membrane</location>
        <topology evidence="1">Multi-pass membrane protein</topology>
    </subcellularLocation>
</comment>
<dbReference type="InterPro" id="IPR051542">
    <property type="entry name" value="Hydrogenase_cytochrome"/>
</dbReference>
<dbReference type="InterPro" id="IPR011577">
    <property type="entry name" value="Cyt_b561_bac/Ni-Hgenase"/>
</dbReference>
<sequence length="240" mass="27933">MKKIQVWDLPIRLFHWALVVMIVVCIYTINQENITAHQYAGIFVLILLLFRIIWGLIGSSTAKFWDFVKGPVTIYNYMRYGVSKTEGHNPMGAYMVLLMLFVLLTQTITGLFLTDNTYLHQDSPLYKLISGDTRKYFKMIHQYNLYVIYVMIGLHITAILGYFFFKGQNLVKTMVVGSRKESEWHSPMAKEMSGNKPWLALVIVVVLGIVVPYMLYGYMKNIEFFVWIQNTALWLKGLLF</sequence>
<feature type="domain" description="Cytochrome b561 bacterial/Ni-hydrogenase" evidence="7">
    <location>
        <begin position="6"/>
        <end position="175"/>
    </location>
</feature>
<feature type="transmembrane region" description="Helical" evidence="6">
    <location>
        <begin position="198"/>
        <end position="216"/>
    </location>
</feature>
<evidence type="ECO:0000256" key="2">
    <source>
        <dbReference type="ARBA" id="ARBA00022475"/>
    </source>
</evidence>
<feature type="transmembrane region" description="Helical" evidence="6">
    <location>
        <begin position="143"/>
        <end position="165"/>
    </location>
</feature>
<comment type="caution">
    <text evidence="8">The sequence shown here is derived from an EMBL/GenBank/DDBJ whole genome shotgun (WGS) entry which is preliminary data.</text>
</comment>
<evidence type="ECO:0000256" key="5">
    <source>
        <dbReference type="ARBA" id="ARBA00023136"/>
    </source>
</evidence>
<keyword evidence="5 6" id="KW-0472">Membrane</keyword>
<dbReference type="Gene3D" id="1.20.950.20">
    <property type="entry name" value="Transmembrane di-heme cytochromes, Chain C"/>
    <property type="match status" value="1"/>
</dbReference>
<dbReference type="PANTHER" id="PTHR30485:SF2">
    <property type="entry name" value="BLL0597 PROTEIN"/>
    <property type="match status" value="1"/>
</dbReference>
<name>A0ABP9MDG5_9GAMM</name>
<evidence type="ECO:0000256" key="3">
    <source>
        <dbReference type="ARBA" id="ARBA00022692"/>
    </source>
</evidence>
<evidence type="ECO:0000259" key="7">
    <source>
        <dbReference type="Pfam" id="PF01292"/>
    </source>
</evidence>
<feature type="transmembrane region" description="Helical" evidence="6">
    <location>
        <begin position="13"/>
        <end position="30"/>
    </location>
</feature>
<reference evidence="9" key="1">
    <citation type="journal article" date="2019" name="Int. J. Syst. Evol. Microbiol.">
        <title>The Global Catalogue of Microorganisms (GCM) 10K type strain sequencing project: providing services to taxonomists for standard genome sequencing and annotation.</title>
        <authorList>
            <consortium name="The Broad Institute Genomics Platform"/>
            <consortium name="The Broad Institute Genome Sequencing Center for Infectious Disease"/>
            <person name="Wu L."/>
            <person name="Ma J."/>
        </authorList>
    </citation>
    <scope>NUCLEOTIDE SEQUENCE [LARGE SCALE GENOMIC DNA]</scope>
    <source>
        <strain evidence="9">JCM 18424</strain>
    </source>
</reference>
<protein>
    <submittedName>
        <fullName evidence="8">Cytochrome b/b6 domain-containing protein</fullName>
    </submittedName>
</protein>
<evidence type="ECO:0000313" key="8">
    <source>
        <dbReference type="EMBL" id="GAA5093395.1"/>
    </source>
</evidence>
<feature type="transmembrane region" description="Helical" evidence="6">
    <location>
        <begin position="91"/>
        <end position="113"/>
    </location>
</feature>
<proteinExistence type="predicted"/>
<dbReference type="InterPro" id="IPR016174">
    <property type="entry name" value="Di-haem_cyt_TM"/>
</dbReference>
<gene>
    <name evidence="8" type="ORF">GCM10023338_00340</name>
</gene>
<keyword evidence="4 6" id="KW-1133">Transmembrane helix</keyword>
<evidence type="ECO:0000256" key="4">
    <source>
        <dbReference type="ARBA" id="ARBA00022989"/>
    </source>
</evidence>